<dbReference type="Pfam" id="PF23713">
    <property type="entry name" value="WHD_Egal"/>
    <property type="match status" value="1"/>
</dbReference>
<dbReference type="InterPro" id="IPR056589">
    <property type="entry name" value="WH_Egal-1"/>
</dbReference>
<evidence type="ECO:0000259" key="3">
    <source>
        <dbReference type="Pfam" id="PF23713"/>
    </source>
</evidence>
<evidence type="ECO:0000313" key="7">
    <source>
        <dbReference type="RefSeq" id="XP_022250846.1"/>
    </source>
</evidence>
<evidence type="ECO:0000259" key="2">
    <source>
        <dbReference type="Pfam" id="PF16741"/>
    </source>
</evidence>
<evidence type="ECO:0000313" key="8">
    <source>
        <dbReference type="RefSeq" id="XP_022250847.1"/>
    </source>
</evidence>
<evidence type="ECO:0000313" key="6">
    <source>
        <dbReference type="RefSeq" id="XP_022250845.1"/>
    </source>
</evidence>
<dbReference type="Gene3D" id="2.40.50.140">
    <property type="entry name" value="Nucleic acid-binding proteins"/>
    <property type="match status" value="1"/>
</dbReference>
<sequence>MASAVSMTTAQKIELMNKKFLEFWIDKVRKYGSISLQNLTGHASQLSPELRNFFGTSKSALKKFLWDNSDYFYIDNKENVWPAVQVKLEHTEQPKFHASETKSSSNKTDDKNDITELRGVKGKIIRLFPVYGFISIVEPIQVSVYFDLMSFEDGSKETLPSYNLSPGEGVYLNAKKGPDGCEAHFRASRVWRPSYNPGSKNKPKEMFGKLDNLNEIKDITLETEDHVIGRGKVQNIFDRFGFIQRDQNLQNNVFFHISDIEKPAGVQFEKLEEVIQIGEEVLFSATRSYQKDSLAKWQATYVLIKHFSKDVLNSEIEQEEVFISGSEMSSDSDLEDCTNSIHKNLSIKDPQLEDISLNDTEIELSKAQSLTTEQELAETQSLTAEIELAEAQSLTFFEKGKVKPTLSRRNSDHSIGSISNLVPNNAALRESNCLLTSNLKPTNSQWKKEKIEKIYPILGASENRIESVHTVSNPSESVSGLKKSIVNPNLLQPEVARTQVNQLNPRNPTLEMESFLVNGATEKPLLGFGIGSGSTLIPPRHPVGNGLSGLVGTQLPFSPMSGIARNSAYSSDLIPPDLFRDNVLPRLPIGISPLTKDQLKEALVYMLMNDDEFLSKIHEAYISSLTKKLNQLTELGQKQNSAR</sequence>
<dbReference type="InterPro" id="IPR031953">
    <property type="entry name" value="mRNA_decap_C"/>
</dbReference>
<feature type="domain" description="Egal-1 winged helix" evidence="3">
    <location>
        <begin position="23"/>
        <end position="80"/>
    </location>
</feature>
<dbReference type="RefSeq" id="XP_022250845.1">
    <property type="nucleotide sequence ID" value="XM_022395137.1"/>
</dbReference>
<dbReference type="Gene3D" id="6.10.140.2030">
    <property type="match status" value="1"/>
</dbReference>
<accession>A0ABM1T4N9</accession>
<dbReference type="RefSeq" id="XP_022250846.1">
    <property type="nucleotide sequence ID" value="XM_022395138.1"/>
</dbReference>
<reference evidence="5 6" key="1">
    <citation type="submission" date="2025-05" db="UniProtKB">
        <authorList>
            <consortium name="RefSeq"/>
        </authorList>
    </citation>
    <scope>IDENTIFICATION</scope>
    <source>
        <tissue evidence="5 6">Muscle</tissue>
    </source>
</reference>
<dbReference type="SUPFAM" id="SSF50249">
    <property type="entry name" value="Nucleic acid-binding proteins"/>
    <property type="match status" value="1"/>
</dbReference>
<dbReference type="RefSeq" id="XP_013782797.1">
    <property type="nucleotide sequence ID" value="XM_013927343.2"/>
</dbReference>
<dbReference type="InterPro" id="IPR012340">
    <property type="entry name" value="NA-bd_OB-fold"/>
</dbReference>
<feature type="region of interest" description="Disordered" evidence="1">
    <location>
        <begin position="92"/>
        <end position="112"/>
    </location>
</feature>
<name>A0ABM1T4N9_LIMPO</name>
<dbReference type="RefSeq" id="XP_022250847.1">
    <property type="nucleotide sequence ID" value="XM_022395139.1"/>
</dbReference>
<gene>
    <name evidence="5 6 7 8" type="primary">LOC106467034</name>
</gene>
<proteinExistence type="predicted"/>
<dbReference type="Proteomes" id="UP000694941">
    <property type="component" value="Unplaced"/>
</dbReference>
<evidence type="ECO:0000313" key="4">
    <source>
        <dbReference type="Proteomes" id="UP000694941"/>
    </source>
</evidence>
<dbReference type="Pfam" id="PF16741">
    <property type="entry name" value="mRNA_decap_C"/>
    <property type="match status" value="1"/>
</dbReference>
<keyword evidence="4" id="KW-1185">Reference proteome</keyword>
<dbReference type="GeneID" id="106467034"/>
<evidence type="ECO:0000256" key="1">
    <source>
        <dbReference type="SAM" id="MobiDB-lite"/>
    </source>
</evidence>
<organism evidence="4 6">
    <name type="scientific">Limulus polyphemus</name>
    <name type="common">Atlantic horseshoe crab</name>
    <dbReference type="NCBI Taxonomy" id="6850"/>
    <lineage>
        <taxon>Eukaryota</taxon>
        <taxon>Metazoa</taxon>
        <taxon>Ecdysozoa</taxon>
        <taxon>Arthropoda</taxon>
        <taxon>Chelicerata</taxon>
        <taxon>Merostomata</taxon>
        <taxon>Xiphosura</taxon>
        <taxon>Limulidae</taxon>
        <taxon>Limulus</taxon>
    </lineage>
</organism>
<feature type="domain" description="mRNA-decapping enzyme C-terminal" evidence="2">
    <location>
        <begin position="592"/>
        <end position="630"/>
    </location>
</feature>
<evidence type="ECO:0000313" key="5">
    <source>
        <dbReference type="RefSeq" id="XP_013782797.1"/>
    </source>
</evidence>
<protein>
    <submittedName>
        <fullName evidence="5 6">Uncharacterized protein LOC106467034</fullName>
    </submittedName>
</protein>